<dbReference type="AlphaFoldDB" id="A0A8H3AVU2"/>
<name>A0A8H3AVU2_9AGAM</name>
<dbReference type="Pfam" id="PF03694">
    <property type="entry name" value="Erg28"/>
    <property type="match status" value="1"/>
</dbReference>
<gene>
    <name evidence="14" type="ORF">RDB_LOCUS30519</name>
</gene>
<sequence length="156" mass="17965">MSSFLPQAVGLLPKWQLVVSSLAVFNTIQNFLTLSLTKRIYSKQPQNVTPLQSRTFAIWTLTSAILRFYCAYHVNEKVVYDLTMWTYVLAFGHFTSEFLIYRTAGLGPGLLSPMIVSSKSLALPPLKIDVQKKFERFTLATSFVWMWSQYNFYVSR</sequence>
<evidence type="ECO:0000256" key="13">
    <source>
        <dbReference type="SAM" id="Phobius"/>
    </source>
</evidence>
<evidence type="ECO:0000256" key="12">
    <source>
        <dbReference type="ARBA" id="ARBA00023221"/>
    </source>
</evidence>
<evidence type="ECO:0000256" key="6">
    <source>
        <dbReference type="ARBA" id="ARBA00022955"/>
    </source>
</evidence>
<dbReference type="InterPro" id="IPR005352">
    <property type="entry name" value="Erg28"/>
</dbReference>
<comment type="caution">
    <text evidence="14">The sequence shown here is derived from an EMBL/GenBank/DDBJ whole genome shotgun (WGS) entry which is preliminary data.</text>
</comment>
<keyword evidence="10 13" id="KW-0472">Membrane</keyword>
<evidence type="ECO:0000256" key="7">
    <source>
        <dbReference type="ARBA" id="ARBA00022989"/>
    </source>
</evidence>
<dbReference type="GO" id="GO:0030674">
    <property type="term" value="F:protein-macromolecule adaptor activity"/>
    <property type="evidence" value="ECO:0007669"/>
    <property type="project" value="TreeGrafter"/>
</dbReference>
<keyword evidence="7 13" id="KW-1133">Transmembrane helix</keyword>
<organism evidence="14 15">
    <name type="scientific">Rhizoctonia solani</name>
    <dbReference type="NCBI Taxonomy" id="456999"/>
    <lineage>
        <taxon>Eukaryota</taxon>
        <taxon>Fungi</taxon>
        <taxon>Dikarya</taxon>
        <taxon>Basidiomycota</taxon>
        <taxon>Agaricomycotina</taxon>
        <taxon>Agaricomycetes</taxon>
        <taxon>Cantharellales</taxon>
        <taxon>Ceratobasidiaceae</taxon>
        <taxon>Rhizoctonia</taxon>
    </lineage>
</organism>
<evidence type="ECO:0000256" key="3">
    <source>
        <dbReference type="ARBA" id="ARBA00022516"/>
    </source>
</evidence>
<dbReference type="GO" id="GO:0005789">
    <property type="term" value="C:endoplasmic reticulum membrane"/>
    <property type="evidence" value="ECO:0007669"/>
    <property type="project" value="UniProtKB-SubCell"/>
</dbReference>
<evidence type="ECO:0000313" key="14">
    <source>
        <dbReference type="EMBL" id="CAE6441704.1"/>
    </source>
</evidence>
<reference evidence="14" key="1">
    <citation type="submission" date="2021-01" db="EMBL/GenBank/DDBJ databases">
        <authorList>
            <person name="Kaushik A."/>
        </authorList>
    </citation>
    <scope>NUCLEOTIDE SEQUENCE</scope>
    <source>
        <strain evidence="14">Type strain: AG8-Rh-89/</strain>
    </source>
</reference>
<proteinExistence type="inferred from homology"/>
<keyword evidence="9" id="KW-0443">Lipid metabolism</keyword>
<evidence type="ECO:0000256" key="9">
    <source>
        <dbReference type="ARBA" id="ARBA00023098"/>
    </source>
</evidence>
<keyword evidence="11" id="KW-1207">Sterol metabolism</keyword>
<keyword evidence="3" id="KW-0444">Lipid biosynthesis</keyword>
<dbReference type="GO" id="GO:0016126">
    <property type="term" value="P:sterol biosynthetic process"/>
    <property type="evidence" value="ECO:0007669"/>
    <property type="project" value="UniProtKB-KW"/>
</dbReference>
<feature type="transmembrane region" description="Helical" evidence="13">
    <location>
        <begin position="15"/>
        <end position="36"/>
    </location>
</feature>
<comment type="similarity">
    <text evidence="2">Belongs to the ERG28 family.</text>
</comment>
<dbReference type="PANTHER" id="PTHR15451:SF19">
    <property type="entry name" value="ERGOSTEROL BIOSYNTHETIC PROTEIN 28 HOMOLOG"/>
    <property type="match status" value="1"/>
</dbReference>
<evidence type="ECO:0000256" key="11">
    <source>
        <dbReference type="ARBA" id="ARBA00023166"/>
    </source>
</evidence>
<dbReference type="EMBL" id="CAJMWZ010001753">
    <property type="protein sequence ID" value="CAE6441704.1"/>
    <property type="molecule type" value="Genomic_DNA"/>
</dbReference>
<evidence type="ECO:0000256" key="8">
    <source>
        <dbReference type="ARBA" id="ARBA00023011"/>
    </source>
</evidence>
<accession>A0A8H3AVU2</accession>
<keyword evidence="4 13" id="KW-0812">Transmembrane</keyword>
<evidence type="ECO:0000256" key="1">
    <source>
        <dbReference type="ARBA" id="ARBA00004477"/>
    </source>
</evidence>
<evidence type="ECO:0000256" key="10">
    <source>
        <dbReference type="ARBA" id="ARBA00023136"/>
    </source>
</evidence>
<evidence type="ECO:0000256" key="5">
    <source>
        <dbReference type="ARBA" id="ARBA00022824"/>
    </source>
</evidence>
<evidence type="ECO:0000256" key="2">
    <source>
        <dbReference type="ARBA" id="ARBA00005377"/>
    </source>
</evidence>
<evidence type="ECO:0000256" key="4">
    <source>
        <dbReference type="ARBA" id="ARBA00022692"/>
    </source>
</evidence>
<protein>
    <recommendedName>
        <fullName evidence="16">Ergosterol biosynthetic protein 28</fullName>
    </recommendedName>
</protein>
<keyword evidence="5" id="KW-0256">Endoplasmic reticulum</keyword>
<dbReference type="PANTHER" id="PTHR15451">
    <property type="entry name" value="ERGOSTEROL BIOSYNTHETIC PROTEIN 28-RELATED"/>
    <property type="match status" value="1"/>
</dbReference>
<dbReference type="Proteomes" id="UP000663850">
    <property type="component" value="Unassembled WGS sequence"/>
</dbReference>
<keyword evidence="8" id="KW-0756">Sterol biosynthesis</keyword>
<keyword evidence="12" id="KW-0753">Steroid metabolism</keyword>
<keyword evidence="6" id="KW-0752">Steroid biosynthesis</keyword>
<evidence type="ECO:0008006" key="16">
    <source>
        <dbReference type="Google" id="ProtNLM"/>
    </source>
</evidence>
<evidence type="ECO:0000313" key="15">
    <source>
        <dbReference type="Proteomes" id="UP000663850"/>
    </source>
</evidence>
<comment type="subcellular location">
    <subcellularLocation>
        <location evidence="1">Endoplasmic reticulum membrane</location>
        <topology evidence="1">Multi-pass membrane protein</topology>
    </subcellularLocation>
</comment>